<name>E4WZ92_OIKDI</name>
<dbReference type="Proteomes" id="UP000001307">
    <property type="component" value="Unassembled WGS sequence"/>
</dbReference>
<dbReference type="InterPro" id="IPR010400">
    <property type="entry name" value="PITH_dom"/>
</dbReference>
<dbReference type="AlphaFoldDB" id="E4WZ92"/>
<accession>E4WZ92</accession>
<evidence type="ECO:0000256" key="2">
    <source>
        <dbReference type="ARBA" id="ARBA00023284"/>
    </source>
</evidence>
<evidence type="ECO:0000313" key="4">
    <source>
        <dbReference type="EMBL" id="CBY22487.1"/>
    </source>
</evidence>
<keyword evidence="5" id="KW-1185">Reference proteome</keyword>
<dbReference type="InterPro" id="IPR037047">
    <property type="entry name" value="PITH_dom_sf"/>
</dbReference>
<dbReference type="InParanoid" id="E4WZ92"/>
<sequence length="166" mass="18709">MSGCVKLVELNPLVDKGKSECLNEDDDHTWLNVIEESATGELKSDCDEQLILRVEFTQPVKLHSLVIDSGCDAEQAPKEIRLFANEYSPLSFDDAEQRNSTQDFDLSFDELSKPIEVRFVKFQKVNNLTVFFKNNQGDQDVTSMSKVKFIGSPIATTNMNELKKVG</sequence>
<dbReference type="InterPro" id="IPR008979">
    <property type="entry name" value="Galactose-bd-like_sf"/>
</dbReference>
<dbReference type="FunCoup" id="E4WZ92">
    <property type="interactions" value="720"/>
</dbReference>
<organism evidence="4">
    <name type="scientific">Oikopleura dioica</name>
    <name type="common">Tunicate</name>
    <dbReference type="NCBI Taxonomy" id="34765"/>
    <lineage>
        <taxon>Eukaryota</taxon>
        <taxon>Metazoa</taxon>
        <taxon>Chordata</taxon>
        <taxon>Tunicata</taxon>
        <taxon>Appendicularia</taxon>
        <taxon>Copelata</taxon>
        <taxon>Oikopleuridae</taxon>
        <taxon>Oikopleura</taxon>
    </lineage>
</organism>
<evidence type="ECO:0000313" key="5">
    <source>
        <dbReference type="Proteomes" id="UP000001307"/>
    </source>
</evidence>
<dbReference type="Pfam" id="PF06201">
    <property type="entry name" value="PITH"/>
    <property type="match status" value="1"/>
</dbReference>
<evidence type="ECO:0000256" key="1">
    <source>
        <dbReference type="ARBA" id="ARBA00023157"/>
    </source>
</evidence>
<dbReference type="OrthoDB" id="2121326at2759"/>
<dbReference type="PROSITE" id="PS51532">
    <property type="entry name" value="PITH"/>
    <property type="match status" value="1"/>
</dbReference>
<reference evidence="4" key="1">
    <citation type="journal article" date="2010" name="Science">
        <title>Plasticity of animal genome architecture unmasked by rapid evolution of a pelagic tunicate.</title>
        <authorList>
            <person name="Denoeud F."/>
            <person name="Henriet S."/>
            <person name="Mungpakdee S."/>
            <person name="Aury J.M."/>
            <person name="Da Silva C."/>
            <person name="Brinkmann H."/>
            <person name="Mikhaleva J."/>
            <person name="Olsen L.C."/>
            <person name="Jubin C."/>
            <person name="Canestro C."/>
            <person name="Bouquet J.M."/>
            <person name="Danks G."/>
            <person name="Poulain J."/>
            <person name="Campsteijn C."/>
            <person name="Adamski M."/>
            <person name="Cross I."/>
            <person name="Yadetie F."/>
            <person name="Muffato M."/>
            <person name="Louis A."/>
            <person name="Butcher S."/>
            <person name="Tsagkogeorga G."/>
            <person name="Konrad A."/>
            <person name="Singh S."/>
            <person name="Jensen M.F."/>
            <person name="Cong E.H."/>
            <person name="Eikeseth-Otteraa H."/>
            <person name="Noel B."/>
            <person name="Anthouard V."/>
            <person name="Porcel B.M."/>
            <person name="Kachouri-Lafond R."/>
            <person name="Nishino A."/>
            <person name="Ugolini M."/>
            <person name="Chourrout P."/>
            <person name="Nishida H."/>
            <person name="Aasland R."/>
            <person name="Huzurbazar S."/>
            <person name="Westhof E."/>
            <person name="Delsuc F."/>
            <person name="Lehrach H."/>
            <person name="Reinhardt R."/>
            <person name="Weissenbach J."/>
            <person name="Roy S.W."/>
            <person name="Artiguenave F."/>
            <person name="Postlethwait J.H."/>
            <person name="Manak J.R."/>
            <person name="Thompson E.M."/>
            <person name="Jaillon O."/>
            <person name="Du Pasquier L."/>
            <person name="Boudinot P."/>
            <person name="Liberles D.A."/>
            <person name="Volff J.N."/>
            <person name="Philippe H."/>
            <person name="Lenhard B."/>
            <person name="Roest Crollius H."/>
            <person name="Wincker P."/>
            <person name="Chourrout D."/>
        </authorList>
    </citation>
    <scope>NUCLEOTIDE SEQUENCE [LARGE SCALE GENOMIC DNA]</scope>
</reference>
<dbReference type="Gene3D" id="2.60.120.470">
    <property type="entry name" value="PITH domain"/>
    <property type="match status" value="1"/>
</dbReference>
<dbReference type="PANTHER" id="PTHR46115">
    <property type="entry name" value="THIOREDOXIN-LIKE PROTEIN 1"/>
    <property type="match status" value="1"/>
</dbReference>
<evidence type="ECO:0000259" key="3">
    <source>
        <dbReference type="PROSITE" id="PS51532"/>
    </source>
</evidence>
<gene>
    <name evidence="4" type="ORF">GSOID_T00013244001</name>
</gene>
<dbReference type="SUPFAM" id="SSF49785">
    <property type="entry name" value="Galactose-binding domain-like"/>
    <property type="match status" value="1"/>
</dbReference>
<protein>
    <recommendedName>
        <fullName evidence="3">PITH domain-containing protein</fullName>
    </recommendedName>
</protein>
<keyword evidence="2" id="KW-0676">Redox-active center</keyword>
<feature type="domain" description="PITH" evidence="3">
    <location>
        <begin position="1"/>
        <end position="166"/>
    </location>
</feature>
<proteinExistence type="predicted"/>
<dbReference type="EMBL" id="FN653019">
    <property type="protein sequence ID" value="CBY22487.1"/>
    <property type="molecule type" value="Genomic_DNA"/>
</dbReference>
<keyword evidence="1" id="KW-1015">Disulfide bond</keyword>
<dbReference type="GO" id="GO:0005737">
    <property type="term" value="C:cytoplasm"/>
    <property type="evidence" value="ECO:0007669"/>
    <property type="project" value="UniProtKB-ARBA"/>
</dbReference>